<dbReference type="Proteomes" id="UP000050741">
    <property type="component" value="Unassembled WGS sequence"/>
</dbReference>
<dbReference type="AlphaFoldDB" id="A0A183CKJ0"/>
<name>A0A183CKJ0_GLOPA</name>
<reference evidence="1" key="1">
    <citation type="submission" date="2013-12" db="EMBL/GenBank/DDBJ databases">
        <authorList>
            <person name="Aslett M."/>
        </authorList>
    </citation>
    <scope>NUCLEOTIDE SEQUENCE [LARGE SCALE GENOMIC DNA]</scope>
    <source>
        <strain evidence="1">Lindley</strain>
    </source>
</reference>
<protein>
    <submittedName>
        <fullName evidence="2">Transposase</fullName>
    </submittedName>
</protein>
<sequence length="112" mass="12907">MYGEVHDECKIMDIEQHLSKCNEHETKAYIQVQDLCSRKTKYFEIMLTDLIKRQLPIVIGFDIAASDGQVVFEIEYKNEFCYQTFPSISKNVLIGADAFNINSTNKYLNVAS</sequence>
<evidence type="ECO:0000313" key="2">
    <source>
        <dbReference type="WBParaSite" id="GPLIN_001339600"/>
    </source>
</evidence>
<reference evidence="1" key="2">
    <citation type="submission" date="2014-05" db="EMBL/GenBank/DDBJ databases">
        <title>The genome and life-stage specific transcriptomes of Globodera pallida elucidate key aspects of plant parasitism by a cyst nematode.</title>
        <authorList>
            <person name="Cotton J.A."/>
            <person name="Lilley C.J."/>
            <person name="Jones L.M."/>
            <person name="Kikuchi T."/>
            <person name="Reid A.J."/>
            <person name="Thorpe P."/>
            <person name="Tsai I.J."/>
            <person name="Beasley H."/>
            <person name="Blok V."/>
            <person name="Cock P.J.A."/>
            <person name="Van den Akker S.E."/>
            <person name="Holroyd N."/>
            <person name="Hunt M."/>
            <person name="Mantelin S."/>
            <person name="Naghra H."/>
            <person name="Pain A."/>
            <person name="Palomares-Rius J.E."/>
            <person name="Zarowiecki M."/>
            <person name="Berriman M."/>
            <person name="Jones J.T."/>
            <person name="Urwin P.E."/>
        </authorList>
    </citation>
    <scope>NUCLEOTIDE SEQUENCE [LARGE SCALE GENOMIC DNA]</scope>
    <source>
        <strain evidence="1">Lindley</strain>
    </source>
</reference>
<dbReference type="WBParaSite" id="GPLIN_001339600">
    <property type="protein sequence ID" value="GPLIN_001339600"/>
    <property type="gene ID" value="GPLIN_001339600"/>
</dbReference>
<keyword evidence="1" id="KW-1185">Reference proteome</keyword>
<accession>A0A183CKJ0</accession>
<reference evidence="2" key="3">
    <citation type="submission" date="2016-06" db="UniProtKB">
        <authorList>
            <consortium name="WormBaseParasite"/>
        </authorList>
    </citation>
    <scope>IDENTIFICATION</scope>
</reference>
<organism evidence="1 2">
    <name type="scientific">Globodera pallida</name>
    <name type="common">Potato cyst nematode worm</name>
    <name type="synonym">Heterodera pallida</name>
    <dbReference type="NCBI Taxonomy" id="36090"/>
    <lineage>
        <taxon>Eukaryota</taxon>
        <taxon>Metazoa</taxon>
        <taxon>Ecdysozoa</taxon>
        <taxon>Nematoda</taxon>
        <taxon>Chromadorea</taxon>
        <taxon>Rhabditida</taxon>
        <taxon>Tylenchina</taxon>
        <taxon>Tylenchomorpha</taxon>
        <taxon>Tylenchoidea</taxon>
        <taxon>Heteroderidae</taxon>
        <taxon>Heteroderinae</taxon>
        <taxon>Globodera</taxon>
    </lineage>
</organism>
<evidence type="ECO:0000313" key="1">
    <source>
        <dbReference type="Proteomes" id="UP000050741"/>
    </source>
</evidence>
<proteinExistence type="predicted"/>